<dbReference type="GO" id="GO:0032259">
    <property type="term" value="P:methylation"/>
    <property type="evidence" value="ECO:0007669"/>
    <property type="project" value="UniProtKB-KW"/>
</dbReference>
<dbReference type="OrthoDB" id="203237at2759"/>
<evidence type="ECO:0008006" key="5">
    <source>
        <dbReference type="Google" id="ProtNLM"/>
    </source>
</evidence>
<organism evidence="3 4">
    <name type="scientific">Phytophthora boehmeriae</name>
    <dbReference type="NCBI Taxonomy" id="109152"/>
    <lineage>
        <taxon>Eukaryota</taxon>
        <taxon>Sar</taxon>
        <taxon>Stramenopiles</taxon>
        <taxon>Oomycota</taxon>
        <taxon>Peronosporomycetes</taxon>
        <taxon>Peronosporales</taxon>
        <taxon>Peronosporaceae</taxon>
        <taxon>Phytophthora</taxon>
    </lineage>
</organism>
<evidence type="ECO:0000256" key="1">
    <source>
        <dbReference type="ARBA" id="ARBA00022603"/>
    </source>
</evidence>
<accession>A0A8T1WLD6</accession>
<reference evidence="3" key="1">
    <citation type="submission" date="2021-02" db="EMBL/GenBank/DDBJ databases">
        <authorList>
            <person name="Palmer J.M."/>
        </authorList>
    </citation>
    <scope>NUCLEOTIDE SEQUENCE</scope>
    <source>
        <strain evidence="3">SCRP23</strain>
    </source>
</reference>
<dbReference type="PANTHER" id="PTHR43619:SF2">
    <property type="entry name" value="S-ADENOSYL-L-METHIONINE-DEPENDENT METHYLTRANSFERASES SUPERFAMILY PROTEIN"/>
    <property type="match status" value="1"/>
</dbReference>
<gene>
    <name evidence="3" type="ORF">PHYBOEH_005924</name>
</gene>
<dbReference type="Proteomes" id="UP000693981">
    <property type="component" value="Unassembled WGS sequence"/>
</dbReference>
<name>A0A8T1WLD6_9STRA</name>
<protein>
    <recommendedName>
        <fullName evidence="5">S-adenosyl-L-methionine-dependent methyltransferase</fullName>
    </recommendedName>
</protein>
<keyword evidence="1" id="KW-0489">Methyltransferase</keyword>
<dbReference type="EMBL" id="JAGDFL010000308">
    <property type="protein sequence ID" value="KAG7394001.1"/>
    <property type="molecule type" value="Genomic_DNA"/>
</dbReference>
<dbReference type="PANTHER" id="PTHR43619">
    <property type="entry name" value="S-ADENOSYL-L-METHIONINE-DEPENDENT METHYLTRANSFERASE YKTD-RELATED"/>
    <property type="match status" value="1"/>
</dbReference>
<dbReference type="Pfam" id="PF04072">
    <property type="entry name" value="LCM"/>
    <property type="match status" value="1"/>
</dbReference>
<evidence type="ECO:0000313" key="4">
    <source>
        <dbReference type="Proteomes" id="UP000693981"/>
    </source>
</evidence>
<dbReference type="InterPro" id="IPR007213">
    <property type="entry name" value="Ppm1/Ppm2/Tcmp"/>
</dbReference>
<keyword evidence="4" id="KW-1185">Reference proteome</keyword>
<sequence length="310" mass="35034">MTSQEPATSSSLFQDDDPVVDDNFAQSMGFVTSYLRAIESTREDRIVNDPFAEPLVRKERPRIEKFMATMANQVHSRPEDLLALRTRFLDEALFHRDPRILQVVILGAGLDTRAYRLESLRGCHVMEVDQSAFMFEHKSDVMKDLHAPQMAMQISCIVSNLAEAGLETSLMGHDFNPTMPTFWVMEGLLPYMERDSIVKLLNAINYLSAPGSELWADIPGRILADTVEWGGRRMKFGEDDPIHGVLSEIPWDLELQVSLEKPGTHFGRKWTPMLSVSSKTAVPYFFVVGKKPIPKAVVMQKMSPGLDFED</sequence>
<proteinExistence type="predicted"/>
<dbReference type="AlphaFoldDB" id="A0A8T1WLD6"/>
<evidence type="ECO:0000256" key="2">
    <source>
        <dbReference type="ARBA" id="ARBA00022679"/>
    </source>
</evidence>
<evidence type="ECO:0000313" key="3">
    <source>
        <dbReference type="EMBL" id="KAG7394001.1"/>
    </source>
</evidence>
<dbReference type="NCBIfam" id="TIGR00027">
    <property type="entry name" value="mthyl_TIGR00027"/>
    <property type="match status" value="1"/>
</dbReference>
<comment type="caution">
    <text evidence="3">The sequence shown here is derived from an EMBL/GenBank/DDBJ whole genome shotgun (WGS) entry which is preliminary data.</text>
</comment>
<dbReference type="InterPro" id="IPR011610">
    <property type="entry name" value="SAM_mthyl_Trfase_ML2640-like"/>
</dbReference>
<keyword evidence="2" id="KW-0808">Transferase</keyword>
<dbReference type="GO" id="GO:0008168">
    <property type="term" value="F:methyltransferase activity"/>
    <property type="evidence" value="ECO:0007669"/>
    <property type="project" value="UniProtKB-KW"/>
</dbReference>